<keyword evidence="1" id="KW-0862">Zinc</keyword>
<dbReference type="PROSITE" id="PS50158">
    <property type="entry name" value="ZF_CCHC"/>
    <property type="match status" value="1"/>
</dbReference>
<dbReference type="STRING" id="63057.A0A2P5FR48"/>
<proteinExistence type="predicted"/>
<dbReference type="AlphaFoldDB" id="A0A2P5FR48"/>
<dbReference type="InParanoid" id="A0A2P5FR48"/>
<comment type="caution">
    <text evidence="3">The sequence shown here is derived from an EMBL/GenBank/DDBJ whole genome shotgun (WGS) entry which is preliminary data.</text>
</comment>
<keyword evidence="1" id="KW-0863">Zinc-finger</keyword>
<feature type="domain" description="CCHC-type" evidence="2">
    <location>
        <begin position="209"/>
        <end position="222"/>
    </location>
</feature>
<gene>
    <name evidence="3" type="ORF">TorRG33x02_040300</name>
</gene>
<dbReference type="PANTHER" id="PTHR31286:SF167">
    <property type="entry name" value="OS09G0268800 PROTEIN"/>
    <property type="match status" value="1"/>
</dbReference>
<evidence type="ECO:0000313" key="4">
    <source>
        <dbReference type="Proteomes" id="UP000237000"/>
    </source>
</evidence>
<keyword evidence="4" id="KW-1185">Reference proteome</keyword>
<dbReference type="InterPro" id="IPR025836">
    <property type="entry name" value="Zn_knuckle_CX2CX4HX4C"/>
</dbReference>
<protein>
    <submittedName>
        <fullName evidence="3">Zinc finger, CCHC-type</fullName>
    </submittedName>
</protein>
<sequence>MSTTMFDSLDSLSLTDAKCQIKVISESDLSNPDNCLSFTLVGRDFTERRIDFKNLKDALDSLWRCRRPFDIREIGDNMFLFRFGSEFDKRHILLGEPWVFNRQVLVLGESDGRTTVQPKDLIWMPFWVQIYNLPFLSMNSDVGTLIGRSLGRFIEVNNETVHGGWGKFLRICMVLDVTKPLQRGMLIKLPKVQENVWIDFKYERLPDLCFYCGHFGHTQSSCDDLLAVEELGLKPTFNYGFWLKAADFQSYSYRNRFRPSELSQGVWPFVTRLARHSISSNVCAIPTSSPLVSLASTSSASLAATAVQHSDAGVTDTNEKVKILQEAVSPTLPTFPIPSETAFSGNQSLVHGSSSVVTCSPNKKSGSKSNISKACLSTSNLGSPKKDPSVVVSFNVSTGPSLYVCPGRRAKEAKQNKETIYYKCQFQDISGETRKVVKRTKITKVLDRSSTKVAGAGSQPHHEP</sequence>
<accession>A0A2P5FR48</accession>
<dbReference type="EMBL" id="JXTC01000014">
    <property type="protein sequence ID" value="POO00252.1"/>
    <property type="molecule type" value="Genomic_DNA"/>
</dbReference>
<dbReference type="InterPro" id="IPR040256">
    <property type="entry name" value="At4g02000-like"/>
</dbReference>
<dbReference type="Pfam" id="PF14111">
    <property type="entry name" value="DUF4283"/>
    <property type="match status" value="1"/>
</dbReference>
<organism evidence="3 4">
    <name type="scientific">Trema orientale</name>
    <name type="common">Charcoal tree</name>
    <name type="synonym">Celtis orientalis</name>
    <dbReference type="NCBI Taxonomy" id="63057"/>
    <lineage>
        <taxon>Eukaryota</taxon>
        <taxon>Viridiplantae</taxon>
        <taxon>Streptophyta</taxon>
        <taxon>Embryophyta</taxon>
        <taxon>Tracheophyta</taxon>
        <taxon>Spermatophyta</taxon>
        <taxon>Magnoliopsida</taxon>
        <taxon>eudicotyledons</taxon>
        <taxon>Gunneridae</taxon>
        <taxon>Pentapetalae</taxon>
        <taxon>rosids</taxon>
        <taxon>fabids</taxon>
        <taxon>Rosales</taxon>
        <taxon>Cannabaceae</taxon>
        <taxon>Trema</taxon>
    </lineage>
</organism>
<dbReference type="Proteomes" id="UP000237000">
    <property type="component" value="Unassembled WGS sequence"/>
</dbReference>
<dbReference type="GO" id="GO:0003676">
    <property type="term" value="F:nucleic acid binding"/>
    <property type="evidence" value="ECO:0007669"/>
    <property type="project" value="InterPro"/>
</dbReference>
<name>A0A2P5FR48_TREOI</name>
<dbReference type="GO" id="GO:0008270">
    <property type="term" value="F:zinc ion binding"/>
    <property type="evidence" value="ECO:0007669"/>
    <property type="project" value="UniProtKB-KW"/>
</dbReference>
<dbReference type="Pfam" id="PF14392">
    <property type="entry name" value="zf-CCHC_4"/>
    <property type="match status" value="1"/>
</dbReference>
<dbReference type="InterPro" id="IPR001878">
    <property type="entry name" value="Znf_CCHC"/>
</dbReference>
<reference evidence="4" key="1">
    <citation type="submission" date="2016-06" db="EMBL/GenBank/DDBJ databases">
        <title>Parallel loss of symbiosis genes in relatives of nitrogen-fixing non-legume Parasponia.</title>
        <authorList>
            <person name="Van Velzen R."/>
            <person name="Holmer R."/>
            <person name="Bu F."/>
            <person name="Rutten L."/>
            <person name="Van Zeijl A."/>
            <person name="Liu W."/>
            <person name="Santuari L."/>
            <person name="Cao Q."/>
            <person name="Sharma T."/>
            <person name="Shen D."/>
            <person name="Roswanjaya Y."/>
            <person name="Wardhani T."/>
            <person name="Kalhor M.S."/>
            <person name="Jansen J."/>
            <person name="Van den Hoogen J."/>
            <person name="Gungor B."/>
            <person name="Hartog M."/>
            <person name="Hontelez J."/>
            <person name="Verver J."/>
            <person name="Yang W.-C."/>
            <person name="Schijlen E."/>
            <person name="Repin R."/>
            <person name="Schilthuizen M."/>
            <person name="Schranz E."/>
            <person name="Heidstra R."/>
            <person name="Miyata K."/>
            <person name="Fedorova E."/>
            <person name="Kohlen W."/>
            <person name="Bisseling T."/>
            <person name="Smit S."/>
            <person name="Geurts R."/>
        </authorList>
    </citation>
    <scope>NUCLEOTIDE SEQUENCE [LARGE SCALE GENOMIC DNA]</scope>
    <source>
        <strain evidence="4">cv. RG33-2</strain>
    </source>
</reference>
<evidence type="ECO:0000313" key="3">
    <source>
        <dbReference type="EMBL" id="POO00252.1"/>
    </source>
</evidence>
<keyword evidence="1" id="KW-0479">Metal-binding</keyword>
<evidence type="ECO:0000259" key="2">
    <source>
        <dbReference type="PROSITE" id="PS50158"/>
    </source>
</evidence>
<dbReference type="PANTHER" id="PTHR31286">
    <property type="entry name" value="GLYCINE-RICH CELL WALL STRUCTURAL PROTEIN 1.8-LIKE"/>
    <property type="match status" value="1"/>
</dbReference>
<dbReference type="InterPro" id="IPR025558">
    <property type="entry name" value="DUF4283"/>
</dbReference>
<dbReference type="OrthoDB" id="1707487at2759"/>
<evidence type="ECO:0000256" key="1">
    <source>
        <dbReference type="PROSITE-ProRule" id="PRU00047"/>
    </source>
</evidence>